<proteinExistence type="predicted"/>
<gene>
    <name evidence="1" type="ORF">V5799_012887</name>
</gene>
<dbReference type="EMBL" id="JARKHS020020774">
    <property type="protein sequence ID" value="KAK8770648.1"/>
    <property type="molecule type" value="Genomic_DNA"/>
</dbReference>
<accession>A0AAQ4E7K4</accession>
<reference evidence="1 2" key="1">
    <citation type="journal article" date="2023" name="Arcadia Sci">
        <title>De novo assembly of a long-read Amblyomma americanum tick genome.</title>
        <authorList>
            <person name="Chou S."/>
            <person name="Poskanzer K.E."/>
            <person name="Rollins M."/>
            <person name="Thuy-Boun P.S."/>
        </authorList>
    </citation>
    <scope>NUCLEOTIDE SEQUENCE [LARGE SCALE GENOMIC DNA]</scope>
    <source>
        <strain evidence="1">F_SG_1</strain>
        <tissue evidence="1">Salivary glands</tissue>
    </source>
</reference>
<protein>
    <submittedName>
        <fullName evidence="1">Uncharacterized protein</fullName>
    </submittedName>
</protein>
<evidence type="ECO:0000313" key="2">
    <source>
        <dbReference type="Proteomes" id="UP001321473"/>
    </source>
</evidence>
<comment type="caution">
    <text evidence="1">The sequence shown here is derived from an EMBL/GenBank/DDBJ whole genome shotgun (WGS) entry which is preliminary data.</text>
</comment>
<keyword evidence="2" id="KW-1185">Reference proteome</keyword>
<dbReference type="AlphaFoldDB" id="A0AAQ4E7K4"/>
<sequence>MRLCEATSEGGSSTREEWGVAPILTLHRCMMPADGFAARPTSSAAVTTGPETALSCAFKRLPDACHLYATRCRARPLSTVPDICTGRAAEPEVHDE</sequence>
<name>A0AAQ4E7K4_AMBAM</name>
<dbReference type="Proteomes" id="UP001321473">
    <property type="component" value="Unassembled WGS sequence"/>
</dbReference>
<organism evidence="1 2">
    <name type="scientific">Amblyomma americanum</name>
    <name type="common">Lone star tick</name>
    <dbReference type="NCBI Taxonomy" id="6943"/>
    <lineage>
        <taxon>Eukaryota</taxon>
        <taxon>Metazoa</taxon>
        <taxon>Ecdysozoa</taxon>
        <taxon>Arthropoda</taxon>
        <taxon>Chelicerata</taxon>
        <taxon>Arachnida</taxon>
        <taxon>Acari</taxon>
        <taxon>Parasitiformes</taxon>
        <taxon>Ixodida</taxon>
        <taxon>Ixodoidea</taxon>
        <taxon>Ixodidae</taxon>
        <taxon>Amblyomminae</taxon>
        <taxon>Amblyomma</taxon>
    </lineage>
</organism>
<evidence type="ECO:0000313" key="1">
    <source>
        <dbReference type="EMBL" id="KAK8770648.1"/>
    </source>
</evidence>